<dbReference type="PANTHER" id="PTHR33408">
    <property type="entry name" value="TRANSPOSASE"/>
    <property type="match status" value="1"/>
</dbReference>
<evidence type="ECO:0000259" key="1">
    <source>
        <dbReference type="Pfam" id="PF05598"/>
    </source>
</evidence>
<dbReference type="Pfam" id="PF05598">
    <property type="entry name" value="DUF772"/>
    <property type="match status" value="1"/>
</dbReference>
<proteinExistence type="predicted"/>
<name>A0A1Q2CA60_ANAHA</name>
<dbReference type="InterPro" id="IPR047629">
    <property type="entry name" value="IS1182_transpos"/>
</dbReference>
<accession>A0A1Q2CA60</accession>
<evidence type="ECO:0000313" key="4">
    <source>
        <dbReference type="EMBL" id="AQP39773.1"/>
    </source>
</evidence>
<dbReference type="InterPro" id="IPR008490">
    <property type="entry name" value="Transposase_InsH_N"/>
</dbReference>
<evidence type="ECO:0000313" key="3">
    <source>
        <dbReference type="EMBL" id="AQP38688.1"/>
    </source>
</evidence>
<dbReference type="EMBL" id="CP012098">
    <property type="protein sequence ID" value="AQP38688.1"/>
    <property type="molecule type" value="Genomic_DNA"/>
</dbReference>
<sequence>MNKNKILQKDYTLSSLYYQIKLPLDLEILIPADDPVRLLSAFVEGMELSDLYKTYGKIKKNQASPRQLFKIIIYASMNRIYSSRDIETACHRDINFMYLLEGKPVPDHATIARFISLHFSKCSKNTLAEVSNILLEIGEISGKSVFIDGTKLESVANKYTFVWKRSVTKNCQKLFEKISDLIRECEVLYGIQIVYHDQISLHTLKRMRKKLYRIKKQEDISFVHGKGKRKTPLQRSIETLESYIQKLKEYIKKIHLCGTRNSYSKTDPDATFMRMKEDAMMNGQLKPAYNLQHGVDSEYITWIDISAKPTDTGTLIPFLKDMEKHLSFRYQEIVADAGYESEENYLFLEKNGQSSFIKPMNYEISKTRKYKKDIGKMENMEYDPEKDSYRCQNRKMLTVQYQRKQKTATGYLRTVTVYQCHECKGCPFKEKCIKGNNCKTPMEKREKRLYVSKVMKQKREENVKRIISEYGNQLRMNRSIQAEGSFANVKEDMNFRRYLYRGKENVTAQSVILAIGYNINKLHHKIQNGRTGQHLFALKK</sequence>
<dbReference type="Proteomes" id="UP000188159">
    <property type="component" value="Chromosome"/>
</dbReference>
<evidence type="ECO:0000259" key="2">
    <source>
        <dbReference type="Pfam" id="PF13751"/>
    </source>
</evidence>
<dbReference type="InterPro" id="IPR025668">
    <property type="entry name" value="Tnp_DDE_dom"/>
</dbReference>
<dbReference type="EMBL" id="CP012098">
    <property type="protein sequence ID" value="AQP39773.1"/>
    <property type="molecule type" value="Genomic_DNA"/>
</dbReference>
<organism evidence="5 6">
    <name type="scientific">Anaerostipes hadrus</name>
    <dbReference type="NCBI Taxonomy" id="649756"/>
    <lineage>
        <taxon>Bacteria</taxon>
        <taxon>Bacillati</taxon>
        <taxon>Bacillota</taxon>
        <taxon>Clostridia</taxon>
        <taxon>Lachnospirales</taxon>
        <taxon>Lachnospiraceae</taxon>
        <taxon>Anaerostipes</taxon>
    </lineage>
</organism>
<reference evidence="5 6" key="1">
    <citation type="journal article" date="2016" name="Sci. Rep.">
        <title>Accelerated dysbiosis of gut microbiota during aggravation of DSS-induced colitis by a butyrate-producing bacterium.</title>
        <authorList>
            <person name="Zhang Q."/>
            <person name="Wu Y."/>
            <person name="Wang J."/>
            <person name="Wu G."/>
            <person name="Long W."/>
            <person name="Xue Z."/>
            <person name="Wang L."/>
            <person name="Zhang X."/>
            <person name="Pang X."/>
            <person name="Zhao Y."/>
            <person name="Zhao L."/>
            <person name="Zhang C."/>
        </authorList>
    </citation>
    <scope>NUCLEOTIDE SEQUENCE [LARGE SCALE GENOMIC DNA]</scope>
    <source>
        <strain evidence="5 6">BPB5</strain>
    </source>
</reference>
<feature type="domain" description="Transposase DDE" evidence="2">
    <location>
        <begin position="391"/>
        <end position="523"/>
    </location>
</feature>
<evidence type="ECO:0000313" key="6">
    <source>
        <dbReference type="Proteomes" id="UP000188159"/>
    </source>
</evidence>
<gene>
    <name evidence="3" type="ORF">DO83_03140</name>
    <name evidence="4" type="ORF">DO83_09335</name>
    <name evidence="5" type="ORF">DO83_14320</name>
</gene>
<dbReference type="RefSeq" id="WP_077325578.1">
    <property type="nucleotide sequence ID" value="NZ_CP012098.1"/>
</dbReference>
<dbReference type="NCBIfam" id="NF033551">
    <property type="entry name" value="transpos_IS1182"/>
    <property type="match status" value="1"/>
</dbReference>
<dbReference type="Pfam" id="PF13751">
    <property type="entry name" value="DDE_Tnp_1_6"/>
    <property type="match status" value="1"/>
</dbReference>
<protein>
    <submittedName>
        <fullName evidence="5">Transposase</fullName>
    </submittedName>
</protein>
<feature type="domain" description="Transposase InsH N-terminal" evidence="1">
    <location>
        <begin position="25"/>
        <end position="116"/>
    </location>
</feature>
<dbReference type="AlphaFoldDB" id="A0A1Q2CA60"/>
<evidence type="ECO:0000313" key="5">
    <source>
        <dbReference type="EMBL" id="AQP40637.1"/>
    </source>
</evidence>
<dbReference type="PANTHER" id="PTHR33408:SF2">
    <property type="entry name" value="TRANSPOSASE DDE DOMAIN-CONTAINING PROTEIN"/>
    <property type="match status" value="1"/>
</dbReference>
<dbReference type="EMBL" id="CP012098">
    <property type="protein sequence ID" value="AQP40637.1"/>
    <property type="molecule type" value="Genomic_DNA"/>
</dbReference>